<keyword evidence="5" id="KW-1133">Transmembrane helix</keyword>
<evidence type="ECO:0000256" key="10">
    <source>
        <dbReference type="PROSITE-ProRule" id="PRU00124"/>
    </source>
</evidence>
<dbReference type="SMART" id="SM00192">
    <property type="entry name" value="LDLa"/>
    <property type="match status" value="3"/>
</dbReference>
<evidence type="ECO:0000256" key="1">
    <source>
        <dbReference type="ARBA" id="ARBA00004167"/>
    </source>
</evidence>
<accession>A0A8B8A113</accession>
<dbReference type="GO" id="GO:0005041">
    <property type="term" value="F:low-density lipoprotein particle receptor activity"/>
    <property type="evidence" value="ECO:0007669"/>
    <property type="project" value="TreeGrafter"/>
</dbReference>
<dbReference type="PROSITE" id="PS50068">
    <property type="entry name" value="LDLRA_2"/>
    <property type="match status" value="3"/>
</dbReference>
<dbReference type="InterPro" id="IPR002172">
    <property type="entry name" value="LDrepeatLR_classA_rpt"/>
</dbReference>
<dbReference type="Proteomes" id="UP000694845">
    <property type="component" value="Unplaced"/>
</dbReference>
<reference evidence="13 14" key="1">
    <citation type="submission" date="2025-04" db="UniProtKB">
        <authorList>
            <consortium name="RefSeq"/>
        </authorList>
    </citation>
    <scope>IDENTIFICATION</scope>
</reference>
<keyword evidence="6" id="KW-0472">Membrane</keyword>
<keyword evidence="2" id="KW-0812">Transmembrane</keyword>
<dbReference type="PANTHER" id="PTHR22722:SF5">
    <property type="entry name" value="LOW-DENSITY LIPOPROTEIN RECEPTOR-RELATED PROTEIN 1B"/>
    <property type="match status" value="1"/>
</dbReference>
<dbReference type="SUPFAM" id="SSF57424">
    <property type="entry name" value="LDL receptor-like module"/>
    <property type="match status" value="3"/>
</dbReference>
<dbReference type="Gene3D" id="4.10.400.10">
    <property type="entry name" value="Low-density Lipoprotein Receptor"/>
    <property type="match status" value="3"/>
</dbReference>
<dbReference type="RefSeq" id="XP_022111041.1">
    <property type="nucleotide sequence ID" value="XM_022255349.1"/>
</dbReference>
<evidence type="ECO:0000256" key="7">
    <source>
        <dbReference type="ARBA" id="ARBA00023157"/>
    </source>
</evidence>
<feature type="disulfide bond" evidence="10">
    <location>
        <begin position="81"/>
        <end position="99"/>
    </location>
</feature>
<evidence type="ECO:0000313" key="12">
    <source>
        <dbReference type="Proteomes" id="UP000694845"/>
    </source>
</evidence>
<dbReference type="PROSITE" id="PS01209">
    <property type="entry name" value="LDLRA_1"/>
    <property type="match status" value="2"/>
</dbReference>
<evidence type="ECO:0000313" key="13">
    <source>
        <dbReference type="RefSeq" id="XP_022111041.1"/>
    </source>
</evidence>
<evidence type="ECO:0000256" key="6">
    <source>
        <dbReference type="ARBA" id="ARBA00023136"/>
    </source>
</evidence>
<evidence type="ECO:0000256" key="4">
    <source>
        <dbReference type="ARBA" id="ARBA00022737"/>
    </source>
</evidence>
<organism evidence="12 14">
    <name type="scientific">Acanthaster planci</name>
    <name type="common">Crown-of-thorns starfish</name>
    <dbReference type="NCBI Taxonomy" id="133434"/>
    <lineage>
        <taxon>Eukaryota</taxon>
        <taxon>Metazoa</taxon>
        <taxon>Echinodermata</taxon>
        <taxon>Eleutherozoa</taxon>
        <taxon>Asterozoa</taxon>
        <taxon>Asteroidea</taxon>
        <taxon>Valvatacea</taxon>
        <taxon>Valvatida</taxon>
        <taxon>Acanthasteridae</taxon>
        <taxon>Acanthaster</taxon>
    </lineage>
</organism>
<evidence type="ECO:0000256" key="11">
    <source>
        <dbReference type="SAM" id="SignalP"/>
    </source>
</evidence>
<dbReference type="GO" id="GO:0043235">
    <property type="term" value="C:receptor complex"/>
    <property type="evidence" value="ECO:0007669"/>
    <property type="project" value="TreeGrafter"/>
</dbReference>
<comment type="subcellular location">
    <subcellularLocation>
        <location evidence="1">Membrane</location>
        <topology evidence="1">Single-pass membrane protein</topology>
    </subcellularLocation>
</comment>
<dbReference type="GeneID" id="110990375"/>
<dbReference type="OrthoDB" id="9990982at2759"/>
<feature type="disulfide bond" evidence="10">
    <location>
        <begin position="93"/>
        <end position="108"/>
    </location>
</feature>
<dbReference type="PRINTS" id="PR00261">
    <property type="entry name" value="LDLRECEPTOR"/>
</dbReference>
<evidence type="ECO:0000256" key="5">
    <source>
        <dbReference type="ARBA" id="ARBA00022989"/>
    </source>
</evidence>
<dbReference type="AlphaFoldDB" id="A0A8B8A113"/>
<keyword evidence="8" id="KW-0675">Receptor</keyword>
<feature type="chain" id="PRO_5044665782" evidence="11">
    <location>
        <begin position="23"/>
        <end position="182"/>
    </location>
</feature>
<protein>
    <submittedName>
        <fullName evidence="13 14">Very low-density lipoprotein receptor-like</fullName>
    </submittedName>
</protein>
<keyword evidence="12" id="KW-1185">Reference proteome</keyword>
<keyword evidence="4" id="KW-0677">Repeat</keyword>
<evidence type="ECO:0000313" key="14">
    <source>
        <dbReference type="RefSeq" id="XP_022111042.1"/>
    </source>
</evidence>
<dbReference type="InterPro" id="IPR023415">
    <property type="entry name" value="LDLR_class-A_CS"/>
</dbReference>
<evidence type="ECO:0000256" key="9">
    <source>
        <dbReference type="ARBA" id="ARBA00023180"/>
    </source>
</evidence>
<keyword evidence="9" id="KW-0325">Glycoprotein</keyword>
<keyword evidence="3 11" id="KW-0732">Signal</keyword>
<evidence type="ECO:0000256" key="2">
    <source>
        <dbReference type="ARBA" id="ARBA00022692"/>
    </source>
</evidence>
<name>A0A8B8A113_ACAPL</name>
<sequence>MQAPSLLFSLLFGALLIGLCMSHPPKVQQQRHQLRQGCSSDEFACNDGSCIPDYWKCDQWDDCSGGEDEAGCPCRSDQFTCNDGSCIPGSWKCDQWLDCSEGEDEDGCAVPPHPGNCPGYQFQCFFSYDCVDYTDLCDGEDDCSAGEDELFCDIFGGWKRATKTGWKKMARRVGHWKKAQRK</sequence>
<dbReference type="InterPro" id="IPR036055">
    <property type="entry name" value="LDL_receptor-like_sf"/>
</dbReference>
<feature type="disulfide bond" evidence="10">
    <location>
        <begin position="45"/>
        <end position="63"/>
    </location>
</feature>
<dbReference type="GO" id="GO:0005886">
    <property type="term" value="C:plasma membrane"/>
    <property type="evidence" value="ECO:0007669"/>
    <property type="project" value="TreeGrafter"/>
</dbReference>
<keyword evidence="7 10" id="KW-1015">Disulfide bond</keyword>
<dbReference type="CDD" id="cd00112">
    <property type="entry name" value="LDLa"/>
    <property type="match status" value="3"/>
</dbReference>
<dbReference type="FunFam" id="4.10.400.10:FF:000034">
    <property type="entry name" value="Low-density lipoprotein receptor-related protein 2"/>
    <property type="match status" value="2"/>
</dbReference>
<dbReference type="KEGG" id="aplc:110990375"/>
<feature type="disulfide bond" evidence="10">
    <location>
        <begin position="137"/>
        <end position="152"/>
    </location>
</feature>
<evidence type="ECO:0000256" key="8">
    <source>
        <dbReference type="ARBA" id="ARBA00023170"/>
    </source>
</evidence>
<feature type="disulfide bond" evidence="10">
    <location>
        <begin position="38"/>
        <end position="50"/>
    </location>
</feature>
<dbReference type="InterPro" id="IPR051221">
    <property type="entry name" value="LDLR-related"/>
</dbReference>
<evidence type="ECO:0000256" key="3">
    <source>
        <dbReference type="ARBA" id="ARBA00022729"/>
    </source>
</evidence>
<dbReference type="OMA" id="VDEMICK"/>
<feature type="disulfide bond" evidence="10">
    <location>
        <begin position="57"/>
        <end position="72"/>
    </location>
</feature>
<comment type="caution">
    <text evidence="10">Lacks conserved residue(s) required for the propagation of feature annotation.</text>
</comment>
<dbReference type="Pfam" id="PF00057">
    <property type="entry name" value="Ldl_recept_a"/>
    <property type="match status" value="2"/>
</dbReference>
<feature type="signal peptide" evidence="11">
    <location>
        <begin position="1"/>
        <end position="22"/>
    </location>
</feature>
<gene>
    <name evidence="13 14" type="primary">LOC110990375</name>
</gene>
<feature type="disulfide bond" evidence="10">
    <location>
        <begin position="74"/>
        <end position="86"/>
    </location>
</feature>
<proteinExistence type="predicted"/>
<dbReference type="PANTHER" id="PTHR22722">
    <property type="entry name" value="LOW-DENSITY LIPOPROTEIN RECEPTOR-RELATED PROTEIN 2-RELATED"/>
    <property type="match status" value="1"/>
</dbReference>
<dbReference type="RefSeq" id="XP_022111042.1">
    <property type="nucleotide sequence ID" value="XM_022255350.1"/>
</dbReference>